<dbReference type="AlphaFoldDB" id="A0A2V0R9B8"/>
<comment type="caution">
    <text evidence="2">The sequence shown here is derived from an EMBL/GenBank/DDBJ whole genome shotgun (WGS) entry which is preliminary data.</text>
</comment>
<reference evidence="2" key="1">
    <citation type="submission" date="2017-04" db="EMBL/GenBank/DDBJ databases">
        <title>Unveiling RNA virosphere associated with marine microorganisms.</title>
        <authorList>
            <person name="Urayama S."/>
            <person name="Takaki Y."/>
            <person name="Nishi S."/>
            <person name="Yoshida Y."/>
            <person name="Deguchi S."/>
            <person name="Takai K."/>
            <person name="Nunoura T."/>
        </authorList>
    </citation>
    <scope>NUCLEOTIDE SEQUENCE</scope>
</reference>
<feature type="compositionally biased region" description="Polar residues" evidence="1">
    <location>
        <begin position="453"/>
        <end position="468"/>
    </location>
</feature>
<feature type="region of interest" description="Disordered" evidence="1">
    <location>
        <begin position="401"/>
        <end position="468"/>
    </location>
</feature>
<feature type="compositionally biased region" description="Polar residues" evidence="1">
    <location>
        <begin position="429"/>
        <end position="441"/>
    </location>
</feature>
<name>A0A2V0R9B8_9ZZZZ</name>
<feature type="compositionally biased region" description="Basic and acidic residues" evidence="1">
    <location>
        <begin position="417"/>
        <end position="427"/>
    </location>
</feature>
<organism evidence="2">
    <name type="scientific">viral metagenome</name>
    <dbReference type="NCBI Taxonomy" id="1070528"/>
    <lineage>
        <taxon>unclassified sequences</taxon>
        <taxon>metagenomes</taxon>
        <taxon>organismal metagenomes</taxon>
    </lineage>
</organism>
<protein>
    <submittedName>
        <fullName evidence="2">Uncharacterized protein</fullName>
    </submittedName>
</protein>
<sequence>MILYSSSFLPRRMFSTTTIRTQYVYHFLSVDSISKYFGTYLSPPSLEQPNNLAVFILYSAYFLVTKSRTKQVGNHRLELFNVFALGVLCVLLLCNPYRASFIASCVSGRYSRHIPLILSMFLKSVQDYSFNNGLINHTVASRIERTAILDFLLCVMFNILVLLGLNTNHSANHPSESGKTVEITLTHVNLLEYLDFIKYLNNFGSSSFSTVLFGDTSRFNSLLVNHQTVSTLRNQVLQLYIMIANCNSASNNDHLADNILLDQLAAELKLVVTHIEVATVDIDPSHVRDTGIFIFGYNYLERLESGLTKFFTRVDGASITSNAMLMFSYLMLPTLSHAMVNNKTIPSGISNSDTVYDIAVPIVDVVTSLLDETCHAESNDTAHSPGGGKRTDTAAQQLTSEVPVTPQSLVVQPAVASKDDGAPDGKLSKGTSRGKGNSSRNPKVKAGKLHTLAGSNSPVTKSKTNNDTKNIVSKLVTKMNSKIGAKK</sequence>
<dbReference type="EMBL" id="BDQA01000331">
    <property type="protein sequence ID" value="GBH21781.1"/>
    <property type="molecule type" value="Genomic_RNA"/>
</dbReference>
<feature type="compositionally biased region" description="Polar residues" evidence="1">
    <location>
        <begin position="401"/>
        <end position="410"/>
    </location>
</feature>
<proteinExistence type="predicted"/>
<evidence type="ECO:0000256" key="1">
    <source>
        <dbReference type="SAM" id="MobiDB-lite"/>
    </source>
</evidence>
<accession>A0A2V0R9B8</accession>
<evidence type="ECO:0000313" key="2">
    <source>
        <dbReference type="EMBL" id="GBH21781.1"/>
    </source>
</evidence>